<dbReference type="Gene3D" id="2.30.30.240">
    <property type="entry name" value="PRC-barrel domain"/>
    <property type="match status" value="1"/>
</dbReference>
<gene>
    <name evidence="2" type="ordered locus">Bcer98_2456</name>
</gene>
<dbReference type="Pfam" id="PF05239">
    <property type="entry name" value="PRC"/>
    <property type="match status" value="1"/>
</dbReference>
<dbReference type="eggNOG" id="COG1873">
    <property type="taxonomic scope" value="Bacteria"/>
</dbReference>
<reference evidence="2 3" key="1">
    <citation type="journal article" date="2008" name="Chem. Biol. Interact.">
        <title>Extending the Bacillus cereus group genomics to putative food-borne pathogens of different toxicity.</title>
        <authorList>
            <person name="Lapidus A."/>
            <person name="Goltsman E."/>
            <person name="Auger S."/>
            <person name="Galleron N."/>
            <person name="Segurens B."/>
            <person name="Dossat C."/>
            <person name="Land M.L."/>
            <person name="Broussolle V."/>
            <person name="Brillard J."/>
            <person name="Guinebretiere M.H."/>
            <person name="Sanchis V."/>
            <person name="Nguen-The C."/>
            <person name="Lereclus D."/>
            <person name="Richardson P."/>
            <person name="Wincker P."/>
            <person name="Weissenbach J."/>
            <person name="Ehrlich S.D."/>
            <person name="Sorokin A."/>
        </authorList>
    </citation>
    <scope>NUCLEOTIDE SEQUENCE [LARGE SCALE GENOMIC DNA]</scope>
    <source>
        <strain evidence="3">DSM 22905 / CIP 110041 / 391-98 / NVH 391-98</strain>
    </source>
</reference>
<dbReference type="AlphaFoldDB" id="A7GRD4"/>
<accession>A7GRD4</accession>
<evidence type="ECO:0000313" key="3">
    <source>
        <dbReference type="Proteomes" id="UP000002300"/>
    </source>
</evidence>
<dbReference type="NCBIfam" id="TIGR02888">
    <property type="entry name" value="spore_YlmC_YmxH"/>
    <property type="match status" value="1"/>
</dbReference>
<dbReference type="PANTHER" id="PTHR40061">
    <property type="entry name" value="SPORULATION PROTEIN YLMC-RELATED"/>
    <property type="match status" value="1"/>
</dbReference>
<evidence type="ECO:0000259" key="1">
    <source>
        <dbReference type="Pfam" id="PF05239"/>
    </source>
</evidence>
<name>A7GRD4_BACCN</name>
<organism evidence="2 3">
    <name type="scientific">Bacillus cytotoxicus (strain DSM 22905 / CIP 110041 / 391-98 / NVH 391-98)</name>
    <dbReference type="NCBI Taxonomy" id="315749"/>
    <lineage>
        <taxon>Bacteria</taxon>
        <taxon>Bacillati</taxon>
        <taxon>Bacillota</taxon>
        <taxon>Bacilli</taxon>
        <taxon>Bacillales</taxon>
        <taxon>Bacillaceae</taxon>
        <taxon>Bacillus</taxon>
        <taxon>Bacillus cereus group</taxon>
    </lineage>
</organism>
<dbReference type="KEGG" id="bcy:Bcer98_2456"/>
<protein>
    <submittedName>
        <fullName evidence="2">Sporulation protein YlmC/YmxH</fullName>
    </submittedName>
</protein>
<dbReference type="HOGENOM" id="CLU_161336_2_2_9"/>
<dbReference type="EMBL" id="CP000764">
    <property type="protein sequence ID" value="ABS22692.1"/>
    <property type="molecule type" value="Genomic_DNA"/>
</dbReference>
<dbReference type="InterPro" id="IPR014238">
    <property type="entry name" value="Spore_YlmC/YmxH"/>
</dbReference>
<dbReference type="Proteomes" id="UP000002300">
    <property type="component" value="Chromosome"/>
</dbReference>
<dbReference type="InterPro" id="IPR027275">
    <property type="entry name" value="PRC-brl_dom"/>
</dbReference>
<dbReference type="InterPro" id="IPR011033">
    <property type="entry name" value="PRC_barrel-like_sf"/>
</dbReference>
<evidence type="ECO:0000313" key="2">
    <source>
        <dbReference type="EMBL" id="ABS22692.1"/>
    </source>
</evidence>
<proteinExistence type="predicted"/>
<dbReference type="PANTHER" id="PTHR40061:SF2">
    <property type="entry name" value="PRC-BARREL DOMAIN-CONTAINING PROTEIN"/>
    <property type="match status" value="1"/>
</dbReference>
<sequence>MVRLSELSGKEIVDLERAEKMGVLGHADLEINEKDGKIQALIIPVGKWGGFKREQQEVRVEWSRIKKVGHDMIIFDLANHPKSK</sequence>
<dbReference type="STRING" id="315749.Bcer98_2456"/>
<dbReference type="SUPFAM" id="SSF50346">
    <property type="entry name" value="PRC-barrel domain"/>
    <property type="match status" value="1"/>
</dbReference>
<keyword evidence="3" id="KW-1185">Reference proteome</keyword>
<feature type="domain" description="PRC-barrel" evidence="1">
    <location>
        <begin position="2"/>
        <end position="76"/>
    </location>
</feature>